<protein>
    <submittedName>
        <fullName evidence="1">CLUMA_CG003596, isoform A</fullName>
    </submittedName>
</protein>
<reference evidence="1 2" key="1">
    <citation type="submission" date="2015-04" db="EMBL/GenBank/DDBJ databases">
        <authorList>
            <person name="Syromyatnikov M.Y."/>
            <person name="Popov V.N."/>
        </authorList>
    </citation>
    <scope>NUCLEOTIDE SEQUENCE [LARGE SCALE GENOMIC DNA]</scope>
</reference>
<accession>A0A1J1HU76</accession>
<dbReference type="Proteomes" id="UP000183832">
    <property type="component" value="Unassembled WGS sequence"/>
</dbReference>
<proteinExistence type="predicted"/>
<keyword evidence="2" id="KW-1185">Reference proteome</keyword>
<evidence type="ECO:0000313" key="2">
    <source>
        <dbReference type="Proteomes" id="UP000183832"/>
    </source>
</evidence>
<organism evidence="1 2">
    <name type="scientific">Clunio marinus</name>
    <dbReference type="NCBI Taxonomy" id="568069"/>
    <lineage>
        <taxon>Eukaryota</taxon>
        <taxon>Metazoa</taxon>
        <taxon>Ecdysozoa</taxon>
        <taxon>Arthropoda</taxon>
        <taxon>Hexapoda</taxon>
        <taxon>Insecta</taxon>
        <taxon>Pterygota</taxon>
        <taxon>Neoptera</taxon>
        <taxon>Endopterygota</taxon>
        <taxon>Diptera</taxon>
        <taxon>Nematocera</taxon>
        <taxon>Chironomoidea</taxon>
        <taxon>Chironomidae</taxon>
        <taxon>Clunio</taxon>
    </lineage>
</organism>
<name>A0A1J1HU76_9DIPT</name>
<sequence length="62" mass="7519">MTIERDFYDADSMSSLPERQKRNNALPLLHHPINLRVKEERKRFYEHSRVLLFNLKACFVDE</sequence>
<gene>
    <name evidence="1" type="ORF">CLUMA_CG003596</name>
</gene>
<dbReference type="EMBL" id="CVRI01000014">
    <property type="protein sequence ID" value="CRK89705.1"/>
    <property type="molecule type" value="Genomic_DNA"/>
</dbReference>
<evidence type="ECO:0000313" key="1">
    <source>
        <dbReference type="EMBL" id="CRK89705.1"/>
    </source>
</evidence>
<dbReference type="AlphaFoldDB" id="A0A1J1HU76"/>